<feature type="coiled-coil region" evidence="1">
    <location>
        <begin position="146"/>
        <end position="180"/>
    </location>
</feature>
<evidence type="ECO:0000256" key="1">
    <source>
        <dbReference type="SAM" id="Coils"/>
    </source>
</evidence>
<dbReference type="AlphaFoldDB" id="A0A8S1NLX2"/>
<name>A0A8S1NLX2_PARPR</name>
<evidence type="ECO:0000313" key="2">
    <source>
        <dbReference type="EMBL" id="CAD8089995.1"/>
    </source>
</evidence>
<protein>
    <submittedName>
        <fullName evidence="2">Uncharacterized protein</fullName>
    </submittedName>
</protein>
<gene>
    <name evidence="2" type="ORF">PPRIM_AZ9-3.1.T0850045</name>
</gene>
<organism evidence="2 3">
    <name type="scientific">Paramecium primaurelia</name>
    <dbReference type="NCBI Taxonomy" id="5886"/>
    <lineage>
        <taxon>Eukaryota</taxon>
        <taxon>Sar</taxon>
        <taxon>Alveolata</taxon>
        <taxon>Ciliophora</taxon>
        <taxon>Intramacronucleata</taxon>
        <taxon>Oligohymenophorea</taxon>
        <taxon>Peniculida</taxon>
        <taxon>Parameciidae</taxon>
        <taxon>Paramecium</taxon>
    </lineage>
</organism>
<proteinExistence type="predicted"/>
<evidence type="ECO:0000313" key="3">
    <source>
        <dbReference type="Proteomes" id="UP000688137"/>
    </source>
</evidence>
<keyword evidence="3" id="KW-1185">Reference proteome</keyword>
<feature type="coiled-coil region" evidence="1">
    <location>
        <begin position="86"/>
        <end position="116"/>
    </location>
</feature>
<dbReference type="EMBL" id="CAJJDM010000088">
    <property type="protein sequence ID" value="CAD8089995.1"/>
    <property type="molecule type" value="Genomic_DNA"/>
</dbReference>
<keyword evidence="1" id="KW-0175">Coiled coil</keyword>
<comment type="caution">
    <text evidence="2">The sequence shown here is derived from an EMBL/GenBank/DDBJ whole genome shotgun (WGS) entry which is preliminary data.</text>
</comment>
<accession>A0A8S1NLX2</accession>
<reference evidence="2" key="1">
    <citation type="submission" date="2021-01" db="EMBL/GenBank/DDBJ databases">
        <authorList>
            <consortium name="Genoscope - CEA"/>
            <person name="William W."/>
        </authorList>
    </citation>
    <scope>NUCLEOTIDE SEQUENCE</scope>
</reference>
<dbReference type="Proteomes" id="UP000688137">
    <property type="component" value="Unassembled WGS sequence"/>
</dbReference>
<sequence length="208" mass="24922">MTFQDQAEKIFGSLQKALKRLELELEYNYEIILSKQKAYQESLGMIAELEQLVMIRNTEIELGGYQEMSQSVSLDDQDHHLLMTQLKDNINLVNDYKSQIQEIRRQNQLINKLVKEQSHTSSQNQSFEYDQENDYEINSNFIQKRQQKNAERVKEIEKKIKEKQKNLYKMQKKIKGKEKDYDYRLLNQIERLDSEIEKITHQIKSLID</sequence>